<comment type="caution">
    <text evidence="2">The sequence shown here is derived from an EMBL/GenBank/DDBJ whole genome shotgun (WGS) entry which is preliminary data.</text>
</comment>
<dbReference type="Pfam" id="PF00085">
    <property type="entry name" value="Thioredoxin"/>
    <property type="match status" value="1"/>
</dbReference>
<sequence length="115" mass="12867">MNPVRGLELQNFMSGRPVTAPGSRRSLYVYSPFCGTCRLAERMLTLLEQSYPQLAIASVNVLDAAELVQAHRIESVPCLLLWGEDTTERESGPEKIYAFHSVTYMYERLKGGGLL</sequence>
<dbReference type="CDD" id="cd02947">
    <property type="entry name" value="TRX_family"/>
    <property type="match status" value="1"/>
</dbReference>
<protein>
    <submittedName>
        <fullName evidence="2">Thioredoxin</fullName>
    </submittedName>
</protein>
<accession>A0A3A3GK18</accession>
<evidence type="ECO:0000313" key="2">
    <source>
        <dbReference type="EMBL" id="RJG24621.1"/>
    </source>
</evidence>
<dbReference type="OrthoDB" id="5784238at2"/>
<dbReference type="Proteomes" id="UP000266177">
    <property type="component" value="Unassembled WGS sequence"/>
</dbReference>
<evidence type="ECO:0000259" key="1">
    <source>
        <dbReference type="Pfam" id="PF00085"/>
    </source>
</evidence>
<organism evidence="2 3">
    <name type="scientific">Paenibacillus thiaminolyticus</name>
    <name type="common">Bacillus thiaminolyticus</name>
    <dbReference type="NCBI Taxonomy" id="49283"/>
    <lineage>
        <taxon>Bacteria</taxon>
        <taxon>Bacillati</taxon>
        <taxon>Bacillota</taxon>
        <taxon>Bacilli</taxon>
        <taxon>Bacillales</taxon>
        <taxon>Paenibacillaceae</taxon>
        <taxon>Paenibacillus</taxon>
    </lineage>
</organism>
<dbReference type="AlphaFoldDB" id="A0A3A3GK18"/>
<dbReference type="RefSeq" id="WP_119793113.1">
    <property type="nucleotide sequence ID" value="NZ_QYZD01000006.1"/>
</dbReference>
<dbReference type="InterPro" id="IPR013766">
    <property type="entry name" value="Thioredoxin_domain"/>
</dbReference>
<name>A0A3A3GK18_PANTH</name>
<dbReference type="Gene3D" id="3.40.30.10">
    <property type="entry name" value="Glutaredoxin"/>
    <property type="match status" value="1"/>
</dbReference>
<dbReference type="SUPFAM" id="SSF52833">
    <property type="entry name" value="Thioredoxin-like"/>
    <property type="match status" value="1"/>
</dbReference>
<proteinExistence type="predicted"/>
<reference evidence="2 3" key="1">
    <citation type="submission" date="2018-09" db="EMBL/GenBank/DDBJ databases">
        <title>Paenibacillus SK2017-BO5.</title>
        <authorList>
            <person name="Piskunova J.V."/>
            <person name="Dubiley S.A."/>
            <person name="Severinov K.V."/>
        </authorList>
    </citation>
    <scope>NUCLEOTIDE SEQUENCE [LARGE SCALE GENOMIC DNA]</scope>
    <source>
        <strain evidence="2 3">BO5</strain>
    </source>
</reference>
<gene>
    <name evidence="2" type="ORF">DQX05_09895</name>
</gene>
<feature type="domain" description="Thioredoxin" evidence="1">
    <location>
        <begin position="29"/>
        <end position="87"/>
    </location>
</feature>
<evidence type="ECO:0000313" key="3">
    <source>
        <dbReference type="Proteomes" id="UP000266177"/>
    </source>
</evidence>
<dbReference type="EMBL" id="QYZD01000006">
    <property type="protein sequence ID" value="RJG24621.1"/>
    <property type="molecule type" value="Genomic_DNA"/>
</dbReference>
<dbReference type="InterPro" id="IPR036249">
    <property type="entry name" value="Thioredoxin-like_sf"/>
</dbReference>